<evidence type="ECO:0000256" key="1">
    <source>
        <dbReference type="SAM" id="MobiDB-lite"/>
    </source>
</evidence>
<accession>A0A3B6ESF5</accession>
<gene>
    <name evidence="3" type="primary">LOC123059514</name>
</gene>
<dbReference type="PaxDb" id="4565-Traes_3AL_03EED6709.1"/>
<feature type="domain" description="DUF6598" evidence="2">
    <location>
        <begin position="131"/>
        <end position="370"/>
    </location>
</feature>
<proteinExistence type="predicted"/>
<organism evidence="3">
    <name type="scientific">Triticum aestivum</name>
    <name type="common">Wheat</name>
    <dbReference type="NCBI Taxonomy" id="4565"/>
    <lineage>
        <taxon>Eukaryota</taxon>
        <taxon>Viridiplantae</taxon>
        <taxon>Streptophyta</taxon>
        <taxon>Embryophyta</taxon>
        <taxon>Tracheophyta</taxon>
        <taxon>Spermatophyta</taxon>
        <taxon>Magnoliopsida</taxon>
        <taxon>Liliopsida</taxon>
        <taxon>Poales</taxon>
        <taxon>Poaceae</taxon>
        <taxon>BOP clade</taxon>
        <taxon>Pooideae</taxon>
        <taxon>Triticodae</taxon>
        <taxon>Triticeae</taxon>
        <taxon>Triticinae</taxon>
        <taxon>Triticum</taxon>
    </lineage>
</organism>
<protein>
    <recommendedName>
        <fullName evidence="2">DUF6598 domain-containing protein</fullName>
    </recommendedName>
</protein>
<sequence length="377" mass="42780">MEVMEVGIEMERKKRPRKASGKAAKAEAEAAAAEAARAAAAEEEEERSWKWWEEFERGLANPPTPEQLREREESWEKFCSESWERFRERWIDVWSHGKIPFDAVTQIPCMRFTDANFRRPGFPYMVMPEDTLQIVSVQVKDLTGGLQWPLDVYGVVAVRDGVDRMRNVVFSRERDDCQSINEQDSYLTLAGPSRGVVMSHDNSHLEVKLKVKGTTESEDKDLNKFVDSYRLGCFLPIEYTSKLCTVEMQYYTAFSSVEATIFVRVFKGRWPHGFRGALTASTSKKRDIQISLLELNCDKLPVDADGFVKLSRRVICVEKDGKLGLSILQHGAGGEEGRAIAGIWIAAEDAGKATHYMPVEALDCWMEVTVAWSLFSI</sequence>
<reference evidence="3" key="1">
    <citation type="submission" date="2018-08" db="EMBL/GenBank/DDBJ databases">
        <authorList>
            <person name="Rossello M."/>
        </authorList>
    </citation>
    <scope>NUCLEOTIDE SEQUENCE [LARGE SCALE GENOMIC DNA]</scope>
    <source>
        <strain evidence="3">cv. Chinese Spring</strain>
    </source>
</reference>
<feature type="region of interest" description="Disordered" evidence="1">
    <location>
        <begin position="1"/>
        <end position="42"/>
    </location>
</feature>
<dbReference type="OrthoDB" id="626627at2759"/>
<evidence type="ECO:0000313" key="4">
    <source>
        <dbReference type="Proteomes" id="UP000019116"/>
    </source>
</evidence>
<dbReference type="AlphaFoldDB" id="A0A3B6ESF5"/>
<dbReference type="InterPro" id="IPR046533">
    <property type="entry name" value="DUF6598"/>
</dbReference>
<dbReference type="PANTHER" id="PTHR33065:SF63">
    <property type="entry name" value="DUF6598 DOMAIN-CONTAINING PROTEIN"/>
    <property type="match status" value="1"/>
</dbReference>
<dbReference type="Pfam" id="PF20241">
    <property type="entry name" value="DUF6598"/>
    <property type="match status" value="1"/>
</dbReference>
<reference evidence="3" key="2">
    <citation type="submission" date="2018-10" db="UniProtKB">
        <authorList>
            <consortium name="EnsemblPlants"/>
        </authorList>
    </citation>
    <scope>IDENTIFICATION</scope>
</reference>
<keyword evidence="4" id="KW-1185">Reference proteome</keyword>
<dbReference type="PANTHER" id="PTHR33065">
    <property type="entry name" value="OS07G0486400 PROTEIN"/>
    <property type="match status" value="1"/>
</dbReference>
<dbReference type="EnsemblPlants" id="TraesCS3A02G508100.1">
    <property type="protein sequence ID" value="TraesCS3A02G508100.1"/>
    <property type="gene ID" value="TraesCS3A02G508100"/>
</dbReference>
<evidence type="ECO:0000259" key="2">
    <source>
        <dbReference type="Pfam" id="PF20241"/>
    </source>
</evidence>
<feature type="compositionally biased region" description="Low complexity" evidence="1">
    <location>
        <begin position="29"/>
        <end position="39"/>
    </location>
</feature>
<dbReference type="Gramene" id="TraesCS3A02G508100.1">
    <property type="protein sequence ID" value="TraesCS3A02G508100.1"/>
    <property type="gene ID" value="TraesCS3A02G508100"/>
</dbReference>
<dbReference type="Proteomes" id="UP000019116">
    <property type="component" value="Chromosome 3A"/>
</dbReference>
<name>A0A3B6ESF5_WHEAT</name>
<evidence type="ECO:0000313" key="3">
    <source>
        <dbReference type="EnsemblPlants" id="TraesCS3A02G508100.1"/>
    </source>
</evidence>
<dbReference type="OMA" id="WKWREEL"/>